<evidence type="ECO:0000259" key="1">
    <source>
        <dbReference type="PROSITE" id="PS50003"/>
    </source>
</evidence>
<dbReference type="PROSITE" id="PS50003">
    <property type="entry name" value="PH_DOMAIN"/>
    <property type="match status" value="1"/>
</dbReference>
<protein>
    <recommendedName>
        <fullName evidence="1">PH domain-containing protein</fullName>
    </recommendedName>
</protein>
<dbReference type="Pfam" id="PF00169">
    <property type="entry name" value="PH"/>
    <property type="match status" value="1"/>
</dbReference>
<keyword evidence="3" id="KW-1185">Reference proteome</keyword>
<reference evidence="2 3" key="1">
    <citation type="journal article" date="2022" name="bioRxiv">
        <title>Genomics of Preaxostyla Flagellates Illuminates Evolutionary Transitions and the Path Towards Mitochondrial Loss.</title>
        <authorList>
            <person name="Novak L.V.F."/>
            <person name="Treitli S.C."/>
            <person name="Pyrih J."/>
            <person name="Halakuc P."/>
            <person name="Pipaliya S.V."/>
            <person name="Vacek V."/>
            <person name="Brzon O."/>
            <person name="Soukal P."/>
            <person name="Eme L."/>
            <person name="Dacks J.B."/>
            <person name="Karnkowska A."/>
            <person name="Elias M."/>
            <person name="Hampl V."/>
        </authorList>
    </citation>
    <scope>NUCLEOTIDE SEQUENCE [LARGE SCALE GENOMIC DNA]</scope>
    <source>
        <strain evidence="2">NAU3</strain>
        <tissue evidence="2">Gut</tissue>
    </source>
</reference>
<name>A0ABQ9YFR5_9EUKA</name>
<comment type="caution">
    <text evidence="2">The sequence shown here is derived from an EMBL/GenBank/DDBJ whole genome shotgun (WGS) entry which is preliminary data.</text>
</comment>
<dbReference type="Gene3D" id="2.30.29.30">
    <property type="entry name" value="Pleckstrin-homology domain (PH domain)/Phosphotyrosine-binding domain (PTB)"/>
    <property type="match status" value="1"/>
</dbReference>
<dbReference type="InterPro" id="IPR001849">
    <property type="entry name" value="PH_domain"/>
</dbReference>
<dbReference type="SUPFAM" id="SSF50729">
    <property type="entry name" value="PH domain-like"/>
    <property type="match status" value="1"/>
</dbReference>
<sequence>MISAPSFPYLPSATQKLSVPDHQLSSPISSSLTTNKPLKVDHLHETSKDSCDDTSSINSLYDDLTCSPCFIDAEPPSEQPISPPLIHTDTVQALSQSTPPQQVQEPPLTMEEHTISLVKQELLPSDVVVLEGFLSFRGQIVPQFRSRYALLTQNRLLYFPLNEPISSKLVRCIDLTDASVLSGSDGQSVNIVLSTPHSVHNIYRIKAENGAIAAKWTNALSSLLSPPEAS</sequence>
<proteinExistence type="predicted"/>
<evidence type="ECO:0000313" key="3">
    <source>
        <dbReference type="Proteomes" id="UP001281761"/>
    </source>
</evidence>
<dbReference type="CDD" id="cd00821">
    <property type="entry name" value="PH"/>
    <property type="match status" value="1"/>
</dbReference>
<accession>A0ABQ9YFR5</accession>
<gene>
    <name evidence="2" type="ORF">BLNAU_2397</name>
</gene>
<evidence type="ECO:0000313" key="2">
    <source>
        <dbReference type="EMBL" id="KAK2962565.1"/>
    </source>
</evidence>
<feature type="domain" description="PH" evidence="1">
    <location>
        <begin position="127"/>
        <end position="225"/>
    </location>
</feature>
<dbReference type="Proteomes" id="UP001281761">
    <property type="component" value="Unassembled WGS sequence"/>
</dbReference>
<dbReference type="InterPro" id="IPR011993">
    <property type="entry name" value="PH-like_dom_sf"/>
</dbReference>
<organism evidence="2 3">
    <name type="scientific">Blattamonas nauphoetae</name>
    <dbReference type="NCBI Taxonomy" id="2049346"/>
    <lineage>
        <taxon>Eukaryota</taxon>
        <taxon>Metamonada</taxon>
        <taxon>Preaxostyla</taxon>
        <taxon>Oxymonadida</taxon>
        <taxon>Blattamonas</taxon>
    </lineage>
</organism>
<dbReference type="SMART" id="SM00233">
    <property type="entry name" value="PH"/>
    <property type="match status" value="1"/>
</dbReference>
<dbReference type="EMBL" id="JARBJD010000010">
    <property type="protein sequence ID" value="KAK2962565.1"/>
    <property type="molecule type" value="Genomic_DNA"/>
</dbReference>